<dbReference type="SUPFAM" id="SSF50978">
    <property type="entry name" value="WD40 repeat-like"/>
    <property type="match status" value="1"/>
</dbReference>
<feature type="region of interest" description="Disordered" evidence="1">
    <location>
        <begin position="1037"/>
        <end position="1144"/>
    </location>
</feature>
<dbReference type="SUPFAM" id="SSF50998">
    <property type="entry name" value="Quinoprotein alcohol dehydrogenase-like"/>
    <property type="match status" value="1"/>
</dbReference>
<feature type="compositionally biased region" description="Pro residues" evidence="1">
    <location>
        <begin position="845"/>
        <end position="860"/>
    </location>
</feature>
<feature type="compositionally biased region" description="Low complexity" evidence="1">
    <location>
        <begin position="915"/>
        <end position="934"/>
    </location>
</feature>
<keyword evidence="3" id="KW-1185">Reference proteome</keyword>
<feature type="compositionally biased region" description="Low complexity" evidence="1">
    <location>
        <begin position="1325"/>
        <end position="1373"/>
    </location>
</feature>
<dbReference type="PANTHER" id="PTHR45589">
    <property type="entry name" value="WD REPEAT DOMAIN 62, ISOFORM G"/>
    <property type="match status" value="1"/>
</dbReference>
<feature type="compositionally biased region" description="Low complexity" evidence="1">
    <location>
        <begin position="1211"/>
        <end position="1222"/>
    </location>
</feature>
<dbReference type="EMBL" id="LHPG02000003">
    <property type="protein sequence ID" value="PRW59476.1"/>
    <property type="molecule type" value="Genomic_DNA"/>
</dbReference>
<feature type="compositionally biased region" description="Polar residues" evidence="1">
    <location>
        <begin position="1117"/>
        <end position="1127"/>
    </location>
</feature>
<feature type="region of interest" description="Disordered" evidence="1">
    <location>
        <begin position="955"/>
        <end position="977"/>
    </location>
</feature>
<dbReference type="PANTHER" id="PTHR45589:SF1">
    <property type="entry name" value="WD REPEAT DOMAIN 62, ISOFORM G"/>
    <property type="match status" value="1"/>
</dbReference>
<name>A0A2P6TZI6_CHLSO</name>
<dbReference type="OrthoDB" id="6154712at2759"/>
<feature type="compositionally biased region" description="Low complexity" evidence="1">
    <location>
        <begin position="1290"/>
        <end position="1313"/>
    </location>
</feature>
<dbReference type="InterPro" id="IPR036322">
    <property type="entry name" value="WD40_repeat_dom_sf"/>
</dbReference>
<feature type="compositionally biased region" description="Low complexity" evidence="1">
    <location>
        <begin position="835"/>
        <end position="844"/>
    </location>
</feature>
<gene>
    <name evidence="2" type="ORF">C2E21_1870</name>
</gene>
<feature type="compositionally biased region" description="Low complexity" evidence="1">
    <location>
        <begin position="1251"/>
        <end position="1273"/>
    </location>
</feature>
<feature type="region of interest" description="Disordered" evidence="1">
    <location>
        <begin position="915"/>
        <end position="938"/>
    </location>
</feature>
<evidence type="ECO:0000313" key="3">
    <source>
        <dbReference type="Proteomes" id="UP000239899"/>
    </source>
</evidence>
<dbReference type="Gene3D" id="2.130.10.10">
    <property type="entry name" value="YVTN repeat-like/Quinoprotein amine dehydrogenase"/>
    <property type="match status" value="3"/>
</dbReference>
<dbReference type="InterPro" id="IPR052779">
    <property type="entry name" value="WDR62"/>
</dbReference>
<accession>A0A2P6TZI6</accession>
<feature type="compositionally biased region" description="Low complexity" evidence="1">
    <location>
        <begin position="1229"/>
        <end position="1244"/>
    </location>
</feature>
<evidence type="ECO:0000256" key="1">
    <source>
        <dbReference type="SAM" id="MobiDB-lite"/>
    </source>
</evidence>
<feature type="region of interest" description="Disordered" evidence="1">
    <location>
        <begin position="700"/>
        <end position="730"/>
    </location>
</feature>
<feature type="region of interest" description="Disordered" evidence="1">
    <location>
        <begin position="834"/>
        <end position="867"/>
    </location>
</feature>
<dbReference type="InterPro" id="IPR001680">
    <property type="entry name" value="WD40_rpt"/>
</dbReference>
<organism evidence="2 3">
    <name type="scientific">Chlorella sorokiniana</name>
    <name type="common">Freshwater green alga</name>
    <dbReference type="NCBI Taxonomy" id="3076"/>
    <lineage>
        <taxon>Eukaryota</taxon>
        <taxon>Viridiplantae</taxon>
        <taxon>Chlorophyta</taxon>
        <taxon>core chlorophytes</taxon>
        <taxon>Trebouxiophyceae</taxon>
        <taxon>Chlorellales</taxon>
        <taxon>Chlorellaceae</taxon>
        <taxon>Chlorella clade</taxon>
        <taxon>Chlorella</taxon>
    </lineage>
</organism>
<proteinExistence type="predicted"/>
<reference evidence="2 3" key="1">
    <citation type="journal article" date="2018" name="Plant J.">
        <title>Genome sequences of Chlorella sorokiniana UTEX 1602 and Micractinium conductrix SAG 241.80: implications to maltose excretion by a green alga.</title>
        <authorList>
            <person name="Arriola M.B."/>
            <person name="Velmurugan N."/>
            <person name="Zhang Y."/>
            <person name="Plunkett M.H."/>
            <person name="Hondzo H."/>
            <person name="Barney B.M."/>
        </authorList>
    </citation>
    <scope>NUCLEOTIDE SEQUENCE [LARGE SCALE GENOMIC DNA]</scope>
    <source>
        <strain evidence="3">UTEX 1602</strain>
    </source>
</reference>
<dbReference type="SMART" id="SM00320">
    <property type="entry name" value="WD40"/>
    <property type="match status" value="6"/>
</dbReference>
<dbReference type="InterPro" id="IPR011047">
    <property type="entry name" value="Quinoprotein_ADH-like_sf"/>
</dbReference>
<comment type="caution">
    <text evidence="2">The sequence shown here is derived from an EMBL/GenBank/DDBJ whole genome shotgun (WGS) entry which is preliminary data.</text>
</comment>
<feature type="region of interest" description="Disordered" evidence="1">
    <location>
        <begin position="1444"/>
        <end position="1469"/>
    </location>
</feature>
<dbReference type="InterPro" id="IPR015943">
    <property type="entry name" value="WD40/YVTN_repeat-like_dom_sf"/>
</dbReference>
<protein>
    <submittedName>
        <fullName evidence="2">WD repeat 62</fullName>
    </submittedName>
</protein>
<sequence length="1643" mass="162163">MAPPGRQPPALLPGVAAVGPATLLAATGGGVAVAAGASVSLLSPDGTCTLLPPSPDSAGKPIACLAAAGTFVAAGERGSKPGLHVWRLGADGAVAGEGAEIAHALHNFGIAALAFSPSGRLLASHGADKDWQLAIWSPASGRLLGKARMKGQQYDSLTMPSEATICGINRTTLAVWSLERGATTDGSLKLTCAARYNLTTLPAPVRFLGLWGVGGGGAGGARAALRLLACTDSGRLMRLRPAGNPVDTEASLGDGKVLAVAASPTHMAAACANGKILLFSAATLQPEVALELPEHLARNGPAVACSFAAGGAQLVASYKSAGGGGSLLTTWDISNMKQPALLGASLRACHSEGITDAISIPSSGNASLVVSCSLEGSLQLWKVGAGGVIAFSSSLDLRAALNSTTCKPLCLAASEDGRLLAVGDAAGCVHLFTLASPGAPAKLSTTHASDADITALGFGPCPADGSVPLLAVGSKRGSVRLLQLGGSAQWHRRASCSPSGAGTASSTALASITDHTGAVTGVGFTSGPDGLRLTTCGADGRQLTYSWDAEARQLRPAAQAAVPRASFAGLVPVQAGQAVVAATKGGRISWQDEAGQEAVLQILDKRQGELAAFGADNSLSVLAAATNRNTLHLYRLAVLGGKPTATAVGSCKAHIAGTAIAKVLILPDSGCVLTAGEDGSVCTHRLPATIAAMLLSRRPAPAPAAQQHAAPAPSAEAPAPSRSGGSSGLSSVVQPRALINDLPSPAAAAPAGPAPVALEGSGRLTTVMAPPASLPAQPPAAEAVVEAPAAAAAAGLPRTVSLPPSPNRAAVLAGISDLEEQYAELQAAVNRSFTAQRRTPQVPAARPPTAPPAAPSPQPTSPAAAAAAAAAGASPSLNWFAAQLDPSPLAAMSMGAHGQSPDVFADLESPAVAAASPAAAPAAHQQHSPAQPASVGSTGIGASISSKLSRLMRRGWAKSPAAGSSTKAAAERGAADGSESVGAALDAADAGRTAALLRMSATEGQEAGMAASPAAAFLSAAGTASATVDLADALGSHPGSVSVNQPRRRRGWGPPPGSAEQPRRSLSAMEGSYPGGMAGSDAAEAEEVAPRPHSVMGCEQQQQQQQQPSPDAFSVHQDASAQNTPPSEAQAAPSSSRSRRLSFSFGGGPCRAAACSDTKDEETPTMGAKLVPAPQPAAAFDPTSYTSPVLPPAQPAAAAESTPRLFGFGKPAPAAAPAAEAPAAPPLAPAAAAAEPGTEPLATTVAAAKHAQPSTAVPAAAAAPAPGVPKPCAGLQGRPAVPKLNLSSVGPHMAAGGAAAAPCPVPPAAGGAAAKRRRQPPAADPPEGLSVSTSSSAGSEGGSSPQSQPSPAGKAGAAGTAAQQAAEPEQGSSKKARPGMSPPRFVVDCGLFEPGSAEPQLKLSGGSSGSRRRRSSGAFWPVAAGGGMALSFETAIAEEDEAAAAQLEGSQHAAEEAEGDDPFSRPAAHDPLLDEEARPAAAGRPSAPPISTACEPASAFCSGAAEVPASGCCSPEPPSAPASGRAVSGATPFAGAAPSLGLAMELLQQGALMLSCLPQPLTERARAELAEIAASLAHMAAPDAPATVAPPPVAVFTSCDRENTHSNSNGAAGGSQAWPPGFDPVAFKAEILRELRQELHMGQ</sequence>
<evidence type="ECO:0000313" key="2">
    <source>
        <dbReference type="EMBL" id="PRW59476.1"/>
    </source>
</evidence>
<feature type="region of interest" description="Disordered" evidence="1">
    <location>
        <begin position="1208"/>
        <end position="1415"/>
    </location>
</feature>
<dbReference type="Proteomes" id="UP000239899">
    <property type="component" value="Unassembled WGS sequence"/>
</dbReference>